<dbReference type="Proteomes" id="UP000298313">
    <property type="component" value="Unassembled WGS sequence"/>
</dbReference>
<dbReference type="AlphaFoldDB" id="A0A4R9BAK4"/>
<dbReference type="EMBL" id="SOHH01000056">
    <property type="protein sequence ID" value="TFD79215.1"/>
    <property type="molecule type" value="Genomic_DNA"/>
</dbReference>
<protein>
    <submittedName>
        <fullName evidence="1">Uncharacterized protein</fullName>
    </submittedName>
</protein>
<reference evidence="1 2" key="1">
    <citation type="submission" date="2019-03" db="EMBL/GenBank/DDBJ databases">
        <title>Genomics of glacier-inhabiting Cryobacterium strains.</title>
        <authorList>
            <person name="Liu Q."/>
            <person name="Xin Y.-H."/>
        </authorList>
    </citation>
    <scope>NUCLEOTIDE SEQUENCE [LARGE SCALE GENOMIC DNA]</scope>
    <source>
        <strain evidence="1 2">Hh4</strain>
    </source>
</reference>
<evidence type="ECO:0000313" key="2">
    <source>
        <dbReference type="Proteomes" id="UP000298313"/>
    </source>
</evidence>
<proteinExistence type="predicted"/>
<comment type="caution">
    <text evidence="1">The sequence shown here is derived from an EMBL/GenBank/DDBJ whole genome shotgun (WGS) entry which is preliminary data.</text>
</comment>
<accession>A0A4R9BAK4</accession>
<dbReference type="RefSeq" id="WP_134523030.1">
    <property type="nucleotide sequence ID" value="NZ_SOHH01000056.1"/>
</dbReference>
<evidence type="ECO:0000313" key="1">
    <source>
        <dbReference type="EMBL" id="TFD79215.1"/>
    </source>
</evidence>
<name>A0A4R9BAK4_9MICO</name>
<dbReference type="OrthoDB" id="4558903at2"/>
<organism evidence="1 2">
    <name type="scientific">Cryobacterium fucosi</name>
    <dbReference type="NCBI Taxonomy" id="1259157"/>
    <lineage>
        <taxon>Bacteria</taxon>
        <taxon>Bacillati</taxon>
        <taxon>Actinomycetota</taxon>
        <taxon>Actinomycetes</taxon>
        <taxon>Micrococcales</taxon>
        <taxon>Microbacteriaceae</taxon>
        <taxon>Cryobacterium</taxon>
    </lineage>
</organism>
<gene>
    <name evidence="1" type="ORF">E3T48_06510</name>
</gene>
<keyword evidence="2" id="KW-1185">Reference proteome</keyword>
<sequence>MSSDQYRFPVAVSQLSEQDSRESQNARAIAWLLAQSGGQIVVVTPQKQFEGASLKRLVARADTIHLTWRAFSPGSLAHRRVIYAWPDRQHLNDLWGVDADALVVIEWGEAETATWIEDVRPVGLLNGRTEQPSTQSDSEAAVATLPNGVEEILEHIADWAAGYDSGLKWNEEDKLKADMMNCPERWVSVTVDQVRAKCRALKMRPNDVDTVAGFLQRRKDGHRFNVRSSYRDFRFA</sequence>